<evidence type="ECO:0000313" key="9">
    <source>
        <dbReference type="EMBL" id="CAD9210617.1"/>
    </source>
</evidence>
<dbReference type="Pfam" id="PF00860">
    <property type="entry name" value="Xan_ur_permease"/>
    <property type="match status" value="2"/>
</dbReference>
<proteinExistence type="inferred from homology"/>
<keyword evidence="3" id="KW-0813">Transport</keyword>
<organism evidence="9">
    <name type="scientific">Tetraselmis chuii</name>
    <dbReference type="NCBI Taxonomy" id="63592"/>
    <lineage>
        <taxon>Eukaryota</taxon>
        <taxon>Viridiplantae</taxon>
        <taxon>Chlorophyta</taxon>
        <taxon>core chlorophytes</taxon>
        <taxon>Chlorodendrophyceae</taxon>
        <taxon>Chlorodendrales</taxon>
        <taxon>Chlorodendraceae</taxon>
        <taxon>Tetraselmis</taxon>
    </lineage>
</organism>
<feature type="transmembrane region" description="Helical" evidence="8">
    <location>
        <begin position="462"/>
        <end position="482"/>
    </location>
</feature>
<feature type="transmembrane region" description="Helical" evidence="8">
    <location>
        <begin position="166"/>
        <end position="188"/>
    </location>
</feature>
<evidence type="ECO:0000256" key="6">
    <source>
        <dbReference type="ARBA" id="ARBA00023136"/>
    </source>
</evidence>
<reference evidence="9" key="1">
    <citation type="submission" date="2021-01" db="EMBL/GenBank/DDBJ databases">
        <authorList>
            <person name="Corre E."/>
            <person name="Pelletier E."/>
            <person name="Niang G."/>
            <person name="Scheremetjew M."/>
            <person name="Finn R."/>
            <person name="Kale V."/>
            <person name="Holt S."/>
            <person name="Cochrane G."/>
            <person name="Meng A."/>
            <person name="Brown T."/>
            <person name="Cohen L."/>
        </authorList>
    </citation>
    <scope>NUCLEOTIDE SEQUENCE</scope>
    <source>
        <strain evidence="9">PLY429</strain>
    </source>
</reference>
<gene>
    <name evidence="9" type="ORF">TCHU04912_LOCUS12856</name>
</gene>
<feature type="region of interest" description="Disordered" evidence="7">
    <location>
        <begin position="597"/>
        <end position="633"/>
    </location>
</feature>
<feature type="transmembrane region" description="Helical" evidence="8">
    <location>
        <begin position="200"/>
        <end position="221"/>
    </location>
</feature>
<dbReference type="EMBL" id="HBGG01024788">
    <property type="protein sequence ID" value="CAD9210617.1"/>
    <property type="molecule type" value="Transcribed_RNA"/>
</dbReference>
<feature type="transmembrane region" description="Helical" evidence="8">
    <location>
        <begin position="533"/>
        <end position="555"/>
    </location>
</feature>
<feature type="transmembrane region" description="Helical" evidence="8">
    <location>
        <begin position="434"/>
        <end position="456"/>
    </location>
</feature>
<feature type="transmembrane region" description="Helical" evidence="8">
    <location>
        <begin position="348"/>
        <end position="367"/>
    </location>
</feature>
<evidence type="ECO:0000256" key="4">
    <source>
        <dbReference type="ARBA" id="ARBA00022692"/>
    </source>
</evidence>
<feature type="transmembrane region" description="Helical" evidence="8">
    <location>
        <begin position="278"/>
        <end position="300"/>
    </location>
</feature>
<dbReference type="GO" id="GO:0005886">
    <property type="term" value="C:plasma membrane"/>
    <property type="evidence" value="ECO:0007669"/>
    <property type="project" value="UniProtKB-ARBA"/>
</dbReference>
<evidence type="ECO:0000256" key="7">
    <source>
        <dbReference type="SAM" id="MobiDB-lite"/>
    </source>
</evidence>
<dbReference type="PANTHER" id="PTHR42810">
    <property type="entry name" value="PURINE PERMEASE C1399.01C-RELATED"/>
    <property type="match status" value="1"/>
</dbReference>
<evidence type="ECO:0000256" key="1">
    <source>
        <dbReference type="ARBA" id="ARBA00004141"/>
    </source>
</evidence>
<dbReference type="PANTHER" id="PTHR42810:SF2">
    <property type="entry name" value="PURINE PERMEASE C1399.01C-RELATED"/>
    <property type="match status" value="1"/>
</dbReference>
<keyword evidence="6 8" id="KW-0472">Membrane</keyword>
<dbReference type="GO" id="GO:0042907">
    <property type="term" value="F:xanthine transmembrane transporter activity"/>
    <property type="evidence" value="ECO:0007669"/>
    <property type="project" value="TreeGrafter"/>
</dbReference>
<dbReference type="InterPro" id="IPR006043">
    <property type="entry name" value="NCS2"/>
</dbReference>
<evidence type="ECO:0000256" key="8">
    <source>
        <dbReference type="SAM" id="Phobius"/>
    </source>
</evidence>
<evidence type="ECO:0000256" key="3">
    <source>
        <dbReference type="ARBA" id="ARBA00022448"/>
    </source>
</evidence>
<dbReference type="AlphaFoldDB" id="A0A7S1SVW1"/>
<name>A0A7S1SVW1_9CHLO</name>
<evidence type="ECO:0000256" key="2">
    <source>
        <dbReference type="ARBA" id="ARBA00008821"/>
    </source>
</evidence>
<sequence>MDSKETSAGSASIMSIFRSYKGMTWSERMLGKYDYRQLCTPVLIGRETHSNSAFFGKDEPIPILLAILMGFQHALGAVGGNVLLVTLGTFGAPPETREYLIACAFIISGLVSILQICAIPVPFTNGRVQIGTGLLSLVGTSSAFVSLFMSQVAGQMANYPGTSWKQAYGGVVGALTVSSLIGLPMAALPPNALRRVLPPVVSGITVVLIGTSLSDSALQYWGGGVLCAGYVNIPAGACQVVNPATGEFVPSTNCHMAPGTYPCPGNGDVRLPFGSPEYLGLGLATLVIVILVEVFGSPFFRSASGVVAILGGFAFAACFTYDGLRYVSFDQLEAAPWFTFLWTDPIPLSFYFPAFLPGLILSFVDILDTIGDVSATSEVSRVAPDGKQHMKRIKGAMLADVLATVMSGVAGGMPVTTFSQNNGIIAMSNCASRIAGLFCCAWLLLFGVFAKVGAFFATGPNFVLGGISVYIMGNVIVSGLKILCMEPATRRNRVIVATSLALGIGIEMVPQLLNNLWRPPPGSSTVVVGLSSGIIGMLQNGVSLGALVGVLLNLVMPMSTAEELSCTRSFGEQMASMIATLPVTAAAPAGALALKVQSHTSNDDGNSTDNETSTRPINPTYMPSPSGHVNPSV</sequence>
<keyword evidence="4 8" id="KW-0812">Transmembrane</keyword>
<comment type="subcellular location">
    <subcellularLocation>
        <location evidence="1">Membrane</location>
        <topology evidence="1">Multi-pass membrane protein</topology>
    </subcellularLocation>
</comment>
<evidence type="ECO:0000256" key="5">
    <source>
        <dbReference type="ARBA" id="ARBA00022989"/>
    </source>
</evidence>
<dbReference type="InterPro" id="IPR006042">
    <property type="entry name" value="Xan_ur_permease"/>
</dbReference>
<feature type="transmembrane region" description="Helical" evidence="8">
    <location>
        <begin position="494"/>
        <end position="513"/>
    </location>
</feature>
<feature type="transmembrane region" description="Helical" evidence="8">
    <location>
        <begin position="133"/>
        <end position="154"/>
    </location>
</feature>
<feature type="transmembrane region" description="Helical" evidence="8">
    <location>
        <begin position="99"/>
        <end position="121"/>
    </location>
</feature>
<dbReference type="NCBIfam" id="TIGR00801">
    <property type="entry name" value="ncs2"/>
    <property type="match status" value="1"/>
</dbReference>
<accession>A0A7S1SVW1</accession>
<protein>
    <recommendedName>
        <fullName evidence="10">Purine permease</fullName>
    </recommendedName>
</protein>
<keyword evidence="5 8" id="KW-1133">Transmembrane helix</keyword>
<feature type="transmembrane region" description="Helical" evidence="8">
    <location>
        <begin position="63"/>
        <end position="87"/>
    </location>
</feature>
<evidence type="ECO:0008006" key="10">
    <source>
        <dbReference type="Google" id="ProtNLM"/>
    </source>
</evidence>
<feature type="transmembrane region" description="Helical" evidence="8">
    <location>
        <begin position="307"/>
        <end position="328"/>
    </location>
</feature>
<comment type="similarity">
    <text evidence="2">Belongs to the nucleobase:cation symporter-2 (NCS2) (TC 2.A.40) family.</text>
</comment>